<gene>
    <name evidence="8" type="ORF">OSB1V03_LOCUS5623</name>
</gene>
<dbReference type="OrthoDB" id="370884at2759"/>
<accession>A0A7R9PY19</accession>
<dbReference type="GO" id="GO:0006031">
    <property type="term" value="P:chitin biosynthetic process"/>
    <property type="evidence" value="ECO:0007669"/>
    <property type="project" value="TreeGrafter"/>
</dbReference>
<evidence type="ECO:0000256" key="7">
    <source>
        <dbReference type="SAM" id="Phobius"/>
    </source>
</evidence>
<feature type="transmembrane region" description="Helical" evidence="7">
    <location>
        <begin position="255"/>
        <end position="272"/>
    </location>
</feature>
<dbReference type="Pfam" id="PF03142">
    <property type="entry name" value="Chitin_synth_2"/>
    <property type="match status" value="1"/>
</dbReference>
<proteinExistence type="predicted"/>
<evidence type="ECO:0000256" key="4">
    <source>
        <dbReference type="ARBA" id="ARBA00022692"/>
    </source>
</evidence>
<keyword evidence="9" id="KW-1185">Reference proteome</keyword>
<keyword evidence="3" id="KW-0808">Transferase</keyword>
<keyword evidence="4 7" id="KW-0812">Transmembrane</keyword>
<keyword evidence="6 7" id="KW-0472">Membrane</keyword>
<evidence type="ECO:0000256" key="1">
    <source>
        <dbReference type="ARBA" id="ARBA00004141"/>
    </source>
</evidence>
<dbReference type="PANTHER" id="PTHR22914:SF42">
    <property type="entry name" value="CHITIN SYNTHASE"/>
    <property type="match status" value="1"/>
</dbReference>
<dbReference type="PANTHER" id="PTHR22914">
    <property type="entry name" value="CHITIN SYNTHASE"/>
    <property type="match status" value="1"/>
</dbReference>
<name>A0A7R9PY19_9ACAR</name>
<comment type="subcellular location">
    <subcellularLocation>
        <location evidence="1">Membrane</location>
        <topology evidence="1">Multi-pass membrane protein</topology>
    </subcellularLocation>
</comment>
<dbReference type="GO" id="GO:0071944">
    <property type="term" value="C:cell periphery"/>
    <property type="evidence" value="ECO:0007669"/>
    <property type="project" value="TreeGrafter"/>
</dbReference>
<dbReference type="AlphaFoldDB" id="A0A7R9PY19"/>
<dbReference type="GO" id="GO:0004100">
    <property type="term" value="F:chitin synthase activity"/>
    <property type="evidence" value="ECO:0007669"/>
    <property type="project" value="UniProtKB-EC"/>
</dbReference>
<dbReference type="InterPro" id="IPR029044">
    <property type="entry name" value="Nucleotide-diphossugar_trans"/>
</dbReference>
<evidence type="ECO:0000256" key="3">
    <source>
        <dbReference type="ARBA" id="ARBA00022676"/>
    </source>
</evidence>
<dbReference type="EC" id="2.4.1.16" evidence="2"/>
<dbReference type="Proteomes" id="UP000759131">
    <property type="component" value="Unassembled WGS sequence"/>
</dbReference>
<feature type="transmembrane region" description="Helical" evidence="7">
    <location>
        <begin position="586"/>
        <end position="607"/>
    </location>
</feature>
<evidence type="ECO:0000256" key="2">
    <source>
        <dbReference type="ARBA" id="ARBA00012543"/>
    </source>
</evidence>
<sequence>MKKNKKLGAACGRIHPIGGGPMVWYQKFEYAIGHWLQKATEHAFGCVLCSPGCFSLFRARAVMDTSVMNRYTTPPTEALHYVQYDQGEDRWLCTLLLQQGWRIEYCAASDSYTHAPEGFGEFYTQRRRWAPSTMANIMDLLGDYKRTVAVNTDISKPYILYQGMLMVGTLLSPATIFLMIVGAMNTVLGLNSWAALGCNIVPVLAFSIVCMTVKKNDHIIFLAMVLSTLYALLMLAVLVGTGIDIFNKGILTPNSIFFVSLMGSFIVAACLHPQEFACVFPLPLYMLLIPSMYLLLTIYSVTNMHIVSWGTREVKSKLTAKEAAMAAEAAAEEEAEKLKKKNLFGKLDFSKLGSKAGLFTCTCCSNNKSDEDTARWTDMKDQMGLVVECMTAMKNTMESADNSGARRGTVQFQKQAVRRTRSNSGSLAAVDEEEDTVDKISEADDVFGDETRLRSVSAVESVTTASKPRWGRDKLFKKFPFVSLTDLELQFWQDFIPKYLLPLDENPKEQKRIAADLIDLRNKMVFAFSIINVIFILFVLLLQMHGDVFNFDINLGVERWNQTRYIDEEERWEMTPIYRYIKVDPIGLLLVVFFGTILVIQLIGMFMHRFGTLSHLLAFTTIDFFAPKESQNDDEMDIKLNAVKIAKRLQKLKGIDEIDDKTVVLSTNNLPNNRQSIWRRDSVRLQDSEPLNLDNVFRKRLMSITPDTMGSIGPRKSILKRQSTFEAIRRRRDTLVNEENWRLSQSSTELNGSTTGSLSRPMSLRFEVPPSQPNFDVNHRHLVHSLQSIPPMPPTPPIDAPDY</sequence>
<evidence type="ECO:0000256" key="5">
    <source>
        <dbReference type="ARBA" id="ARBA00022989"/>
    </source>
</evidence>
<feature type="transmembrane region" description="Helical" evidence="7">
    <location>
        <begin position="284"/>
        <end position="302"/>
    </location>
</feature>
<protein>
    <recommendedName>
        <fullName evidence="2">chitin synthase</fullName>
        <ecNumber evidence="2">2.4.1.16</ecNumber>
    </recommendedName>
</protein>
<feature type="transmembrane region" description="Helical" evidence="7">
    <location>
        <begin position="193"/>
        <end position="213"/>
    </location>
</feature>
<evidence type="ECO:0000313" key="8">
    <source>
        <dbReference type="EMBL" id="CAD7625187.1"/>
    </source>
</evidence>
<feature type="transmembrane region" description="Helical" evidence="7">
    <location>
        <begin position="524"/>
        <end position="542"/>
    </location>
</feature>
<feature type="transmembrane region" description="Helical" evidence="7">
    <location>
        <begin position="164"/>
        <end position="187"/>
    </location>
</feature>
<dbReference type="InterPro" id="IPR004835">
    <property type="entry name" value="Chitin_synth"/>
</dbReference>
<organism evidence="8">
    <name type="scientific">Medioppia subpectinata</name>
    <dbReference type="NCBI Taxonomy" id="1979941"/>
    <lineage>
        <taxon>Eukaryota</taxon>
        <taxon>Metazoa</taxon>
        <taxon>Ecdysozoa</taxon>
        <taxon>Arthropoda</taxon>
        <taxon>Chelicerata</taxon>
        <taxon>Arachnida</taxon>
        <taxon>Acari</taxon>
        <taxon>Acariformes</taxon>
        <taxon>Sarcoptiformes</taxon>
        <taxon>Oribatida</taxon>
        <taxon>Brachypylina</taxon>
        <taxon>Oppioidea</taxon>
        <taxon>Oppiidae</taxon>
        <taxon>Medioppia</taxon>
    </lineage>
</organism>
<dbReference type="SUPFAM" id="SSF53448">
    <property type="entry name" value="Nucleotide-diphospho-sugar transferases"/>
    <property type="match status" value="1"/>
</dbReference>
<dbReference type="EMBL" id="CAJPIZ010002870">
    <property type="protein sequence ID" value="CAG2105617.1"/>
    <property type="molecule type" value="Genomic_DNA"/>
</dbReference>
<evidence type="ECO:0000313" key="9">
    <source>
        <dbReference type="Proteomes" id="UP000759131"/>
    </source>
</evidence>
<feature type="transmembrane region" description="Helical" evidence="7">
    <location>
        <begin position="220"/>
        <end position="243"/>
    </location>
</feature>
<reference evidence="8" key="1">
    <citation type="submission" date="2020-11" db="EMBL/GenBank/DDBJ databases">
        <authorList>
            <person name="Tran Van P."/>
        </authorList>
    </citation>
    <scope>NUCLEOTIDE SEQUENCE</scope>
</reference>
<keyword evidence="3" id="KW-0328">Glycosyltransferase</keyword>
<keyword evidence="5 7" id="KW-1133">Transmembrane helix</keyword>
<dbReference type="EMBL" id="OC857445">
    <property type="protein sequence ID" value="CAD7625187.1"/>
    <property type="molecule type" value="Genomic_DNA"/>
</dbReference>
<dbReference type="GO" id="GO:0016020">
    <property type="term" value="C:membrane"/>
    <property type="evidence" value="ECO:0007669"/>
    <property type="project" value="UniProtKB-SubCell"/>
</dbReference>
<evidence type="ECO:0000256" key="6">
    <source>
        <dbReference type="ARBA" id="ARBA00023136"/>
    </source>
</evidence>